<name>A0A6J5MYJ5_9CAUD</name>
<protein>
    <recommendedName>
        <fullName evidence="2">Terminase</fullName>
    </recommendedName>
</protein>
<dbReference type="Gene3D" id="3.40.50.300">
    <property type="entry name" value="P-loop containing nucleotide triphosphate hydrolases"/>
    <property type="match status" value="1"/>
</dbReference>
<accession>A0A6J5MYJ5</accession>
<organism evidence="1">
    <name type="scientific">uncultured Caudovirales phage</name>
    <dbReference type="NCBI Taxonomy" id="2100421"/>
    <lineage>
        <taxon>Viruses</taxon>
        <taxon>Duplodnaviria</taxon>
        <taxon>Heunggongvirae</taxon>
        <taxon>Uroviricota</taxon>
        <taxon>Caudoviricetes</taxon>
        <taxon>Peduoviridae</taxon>
        <taxon>Maltschvirus</taxon>
        <taxon>Maltschvirus maltsch</taxon>
    </lineage>
</organism>
<evidence type="ECO:0000313" key="1">
    <source>
        <dbReference type="EMBL" id="CAB4151618.1"/>
    </source>
</evidence>
<reference evidence="1" key="1">
    <citation type="submission" date="2020-04" db="EMBL/GenBank/DDBJ databases">
        <authorList>
            <person name="Chiriac C."/>
            <person name="Salcher M."/>
            <person name="Ghai R."/>
            <person name="Kavagutti S V."/>
        </authorList>
    </citation>
    <scope>NUCLEOTIDE SEQUENCE</scope>
</reference>
<proteinExistence type="predicted"/>
<sequence>MCADLVIGALETSLPRPQFAYLAPFREQSKRVAWAYLKELTREFWAKDPNESELKITIRNGHKGESTIFVAGADNPDALRGMYFDGVVLDECGQMRPSAWYSVLRPALSDRKGWAIFAGTPAGKNFFWQLREEARMNPGTHILMELPASKTKILDADELRDAQAQMTEESYAVEYECSFDAAIPGAYYAKQIGILYERGQIGDNPIDPQLPVDMAADLGFTDSCSWWGWQTTSDGYRIVDFYEADGQPIQHYIDYLKSRNYKIGNVYLPHDAKAKSLQTGKSIVEQFLKNGITPRIAPELSLQDGIEAARQVIDKCWFDEKATYDGVEHLRAYMREWDERTQTFRNRPKHDQHSHASDAFRYLALSTRPVSSKSHRGTTITTPQGAHYKFSLDDIWECGPQHSVRIG</sequence>
<dbReference type="InterPro" id="IPR027417">
    <property type="entry name" value="P-loop_NTPase"/>
</dbReference>
<dbReference type="EMBL" id="LR796569">
    <property type="protein sequence ID" value="CAB4151618.1"/>
    <property type="molecule type" value="Genomic_DNA"/>
</dbReference>
<evidence type="ECO:0008006" key="2">
    <source>
        <dbReference type="Google" id="ProtNLM"/>
    </source>
</evidence>
<dbReference type="Gene3D" id="3.30.420.280">
    <property type="match status" value="1"/>
</dbReference>
<gene>
    <name evidence="1" type="ORF">UFOVP601_25</name>
</gene>